<evidence type="ECO:0000313" key="2">
    <source>
        <dbReference type="Proteomes" id="UP000192907"/>
    </source>
</evidence>
<proteinExistence type="predicted"/>
<dbReference type="Proteomes" id="UP000192907">
    <property type="component" value="Unassembled WGS sequence"/>
</dbReference>
<dbReference type="AlphaFoldDB" id="A0A1Y6BNC3"/>
<reference evidence="2" key="1">
    <citation type="submission" date="2017-04" db="EMBL/GenBank/DDBJ databases">
        <authorList>
            <person name="Varghese N."/>
            <person name="Submissions S."/>
        </authorList>
    </citation>
    <scope>NUCLEOTIDE SEQUENCE [LARGE SCALE GENOMIC DNA]</scope>
    <source>
        <strain evidence="2">RKEM611</strain>
    </source>
</reference>
<evidence type="ECO:0000313" key="1">
    <source>
        <dbReference type="EMBL" id="SMF18689.1"/>
    </source>
</evidence>
<organism evidence="1 2">
    <name type="scientific">Pseudobacteriovorax antillogorgiicola</name>
    <dbReference type="NCBI Taxonomy" id="1513793"/>
    <lineage>
        <taxon>Bacteria</taxon>
        <taxon>Pseudomonadati</taxon>
        <taxon>Bdellovibrionota</taxon>
        <taxon>Oligoflexia</taxon>
        <taxon>Oligoflexales</taxon>
        <taxon>Pseudobacteriovoracaceae</taxon>
        <taxon>Pseudobacteriovorax</taxon>
    </lineage>
</organism>
<gene>
    <name evidence="1" type="ORF">SAMN06296036_106195</name>
</gene>
<accession>A0A1Y6BNC3</accession>
<sequence>MHYDKSWNLEAIRTTQENIGKELLPFLQNDMYVQGIEHCLHKILPLEDNQHSDLTIVCYIISTLNLISFSREANTEYKVLVAKLEKIAKALLDKNNIKAGKSKLSFLHGQLKQSLAAILKSDGDTWGALWESSLGLFLSRGSANPVLPFQHVSFALQTIDRGFPLRVMDILDEMNETLSSEYDQSYLGLLRIKALRLSGQHEKSEDIINQQIAKQGESDRLLWEKHFTRAIAYGESRELHRFLFGKNKSKLDYSEAYIKYAFWMKAQPKKVYTKLCPKVASIKRILKGYTNNSKFKKLFKVLSAIEEAYDVNIPIITRVNKIGRIMPIIETLEAEYRILALASIVRFLNQRQKQMASLFHGEYQSQSLKMSEGKNCDIFKLFENSSELETIKPFYNTLHKAPEKEESQKVLNPIDKALFRSTWQDLKMSTFAS</sequence>
<dbReference type="EMBL" id="FWZT01000006">
    <property type="protein sequence ID" value="SMF18689.1"/>
    <property type="molecule type" value="Genomic_DNA"/>
</dbReference>
<protein>
    <submittedName>
        <fullName evidence="1">Uncharacterized protein</fullName>
    </submittedName>
</protein>
<dbReference type="STRING" id="1513793.SAMN06296036_106195"/>
<name>A0A1Y6BNC3_9BACT</name>
<keyword evidence="2" id="KW-1185">Reference proteome</keyword>